<name>A0A374P683_9FIRM</name>
<proteinExistence type="predicted"/>
<feature type="compositionally biased region" description="Polar residues" evidence="1">
    <location>
        <begin position="263"/>
        <end position="299"/>
    </location>
</feature>
<evidence type="ECO:0000256" key="1">
    <source>
        <dbReference type="SAM" id="MobiDB-lite"/>
    </source>
</evidence>
<keyword evidence="2" id="KW-1133">Transmembrane helix</keyword>
<reference evidence="3 4" key="1">
    <citation type="submission" date="2018-08" db="EMBL/GenBank/DDBJ databases">
        <title>A genome reference for cultivated species of the human gut microbiota.</title>
        <authorList>
            <person name="Zou Y."/>
            <person name="Xue W."/>
            <person name="Luo G."/>
        </authorList>
    </citation>
    <scope>NUCLEOTIDE SEQUENCE [LARGE SCALE GENOMIC DNA]</scope>
    <source>
        <strain evidence="3 4">TM09-12</strain>
    </source>
</reference>
<feature type="compositionally biased region" description="Low complexity" evidence="1">
    <location>
        <begin position="169"/>
        <end position="183"/>
    </location>
</feature>
<evidence type="ECO:0000313" key="3">
    <source>
        <dbReference type="EMBL" id="RGJ01532.1"/>
    </source>
</evidence>
<sequence>MDTKQIRNRRNRRRYHRQRWIAASLIVCLMLTNLSFESILAYATEGRTVKFHVGESVTAELEDGVLTLKGTGDTNDFTKENAPFLEYAKEIHTLMIEDGITYIGSCLFYDLGGLKGELRLPESLMGIGDYAFSGRDAEHAPRFSVVINEFDGGEIVSRDWEFLDKEQKATPSNAAKKSSPSNAYSENTPPALNAGIIPHIQALLCEGAVTAGTNDDDSRTESGIGTKTESGAESSIRAEIESEAGNGTGRKLETGAEDGIGTSPETRAENGTGTPQETGAENRTGTPSETGAENGTGTPPETEAENGAGTPRETKPENGTVKPRETKPENGTVTPPETKPENGTGTPPDTKPENGTVTPPETKPKSAAGTPPETGTESDTETPPKTEAENSTATNTEAGAENSTETDTEAETGTAVETETGAETVPGVENGGAAATDSATDRGRKKIKNPLEDEAEYAIEYIMEQQIENPETIFYEDQRGFVICSQDNQTFIDAAEYAGYEVADGLVTAALDDKAEMELPVRDEQILLPECPEEISLLHEDNEFYQETFKGWTLEGEEPGLVRTPGETISSVEGEYLSLYSVWEKAENYHFRVEAKREGNTAVYTVIDNSTGEIPENPDEFMYRYQWQVTDRAGDIEQQEGKKITIMHAAHSATPSEAVGSDMETESGWTELQGADTPRYERELEENRVDLYYRCVITPVKLTRSRSASEAVVLYSDAVAAVEDINIIYVDQLNGNDINSGKSSDQAVQTLEMAASRLNKREAGGTAESNQIILTQNYTYKGNSSVSEQNKWKWHFLSDNAVPVTIKGINDKIELSNHANSANNDFYQYEEIIFDSVKLLNLDHMYCNGHNIRINSSVTTGSNLYLYGSGQNDITENVGTISVYAGKITRIVGYIRSKPSVDVKQKKAVITVGGSADVATIIAGSASGEIKNADVEINIEGGNVDKLVGGCQGYSEAKSPYSGTTVLNISGGTVKSIYGAGSGRNKSIPTFSGELDINITGGSVGNVYGSGSAAYVTSSGSEISKVRITASGGVVGNIFAAGIGGEASVSAENEANQTLAKDFGSLTGDVTITIKDNAEITGDVYTSGSGHDTTGTPGYDITQNAYLKGNVTLNISGGAIQGNVYGGGKGISRSGFDDCARIEEGSTVNFQISGGSIKGNVYGGGKNAKVKGRTIISISGGTIQGNVYGGGEKAEISGSTSITITNGIIVSNLYGGGSEGLVRGDASVSITGGTIQGNVYGGGSEGLVQGKTNIKIEDGTINGSVYGGALGKAGERYVLGGSTVNLTGGWIRGNLYGGSEFSNDGPEEGDPEDLIFLNFVGGKVSGKVFGGGYQGITNGSTHVHIGVEAIGACQHYKDNPGEKPDLKASDLSVESSVYAGGDFGGDTPDYTTITVKGFSHIYIDGEGYDFGGDQGGSKMSISGGVFGSGASCDAGSVRLVTVANYGRKLTDADGNLDSVSSTLTSIQRADQVRLINSHVHLSGQSDAANSNQTALYSLNRIGDLEKPEEDQKKLGVLGNSLVLADGSTLVLDSASIELANYKSVQITEAGIKEVKYEELSSVSNTIMLTTGTVFLVSHKSAADSTTETYGAVNGYSYLLAEETAKAYAYARIKNDDANPDDGGFAVPNQAGELGYTNVIDQGFRFWQVAGANASAVRETVLTAQKLEDGPADGFSVASGTVELPPAEHESVYKISSITIPAAVKLADTAKDKEGNWIKSDESIDGDTEKNKIKADPLNSFGLSIGTDIGLISAADHIISPNTASSGSSYTIIGKSSDSVSQGKVPKITLYLTYDNDGITKSQDLGTVTAEIERYEGNVKKETTTLNIEIVTKAAALSDQSVELYATQSGNYTGKLVIPAGMSRTLDLTGVKTDFKGTTTLCSYHSETKLTGYNIAVAMQPVQSQGWHSADLMAESYDLSGYMEADSVRIGSTDSRYEAAIEFTLYNAPGFTAKNDIDVVALSLQDGSGVTVTIELNVRWEESAVSEIKTAGGKQYNGFEAAENIMISPKSSLTASFILRKPYNAADLWLELQKSGKRIPIPAGTKLTLTEQGKPFFIYRVTGNEQDEKIKLDDFEKMWAGSKLTGETGSNPVTVIMEFDSSDGITADEYSLRLRNEESADSIGAGFTVNNSSVSLAVSGGDGLSRGEHTFQLEVALRNDTRMLDGAAVVMQPEDGTVFPDGTVFTVGEKNYYPVGGRVYLPISLSDLEKGSFPVTMNTTDTVGLPPGENRVSVQLFSTGVNSGGAAITSAVTDYTVEENPEYGLKIFTHEGKRLFSPGSEVIVYADYIIKNAAEGIAVQVEFYKKENGSYVKMDDWNVSSSGLPVGGLPQYTGTQTFHINVPDADQMTPGTYRLVFILGDRSVPYNIIVRQSGQ</sequence>
<feature type="compositionally biased region" description="Polar residues" evidence="1">
    <location>
        <begin position="329"/>
        <end position="359"/>
    </location>
</feature>
<feature type="compositionally biased region" description="Low complexity" evidence="1">
    <location>
        <begin position="389"/>
        <end position="403"/>
    </location>
</feature>
<keyword evidence="2" id="KW-0812">Transmembrane</keyword>
<feature type="compositionally biased region" description="Low complexity" evidence="1">
    <location>
        <begin position="411"/>
        <end position="428"/>
    </location>
</feature>
<dbReference type="RefSeq" id="WP_117631045.1">
    <property type="nucleotide sequence ID" value="NZ_QSON01000009.1"/>
</dbReference>
<gene>
    <name evidence="3" type="ORF">DXD79_19250</name>
</gene>
<feature type="region of interest" description="Disordered" evidence="1">
    <location>
        <begin position="167"/>
        <end position="190"/>
    </location>
</feature>
<feature type="transmembrane region" description="Helical" evidence="2">
    <location>
        <begin position="20"/>
        <end position="43"/>
    </location>
</feature>
<dbReference type="Gene3D" id="3.80.10.10">
    <property type="entry name" value="Ribonuclease Inhibitor"/>
    <property type="match status" value="1"/>
</dbReference>
<accession>A0A374P683</accession>
<evidence type="ECO:0000256" key="2">
    <source>
        <dbReference type="SAM" id="Phobius"/>
    </source>
</evidence>
<dbReference type="Proteomes" id="UP000263014">
    <property type="component" value="Unassembled WGS sequence"/>
</dbReference>
<feature type="region of interest" description="Disordered" evidence="1">
    <location>
        <begin position="211"/>
        <end position="448"/>
    </location>
</feature>
<feature type="compositionally biased region" description="Basic and acidic residues" evidence="1">
    <location>
        <begin position="312"/>
        <end position="328"/>
    </location>
</feature>
<protein>
    <submittedName>
        <fullName evidence="3">Uncharacterized protein</fullName>
    </submittedName>
</protein>
<organism evidence="3 4">
    <name type="scientific">Hungatella hathewayi</name>
    <dbReference type="NCBI Taxonomy" id="154046"/>
    <lineage>
        <taxon>Bacteria</taxon>
        <taxon>Bacillati</taxon>
        <taxon>Bacillota</taxon>
        <taxon>Clostridia</taxon>
        <taxon>Lachnospirales</taxon>
        <taxon>Lachnospiraceae</taxon>
        <taxon>Hungatella</taxon>
    </lineage>
</organism>
<keyword evidence="2" id="KW-0472">Membrane</keyword>
<evidence type="ECO:0000313" key="4">
    <source>
        <dbReference type="Proteomes" id="UP000263014"/>
    </source>
</evidence>
<comment type="caution">
    <text evidence="3">The sequence shown here is derived from an EMBL/GenBank/DDBJ whole genome shotgun (WGS) entry which is preliminary data.</text>
</comment>
<dbReference type="EMBL" id="QSON01000009">
    <property type="protein sequence ID" value="RGJ01532.1"/>
    <property type="molecule type" value="Genomic_DNA"/>
</dbReference>
<dbReference type="InterPro" id="IPR032675">
    <property type="entry name" value="LRR_dom_sf"/>
</dbReference>